<keyword evidence="7" id="KW-0915">Sodium</keyword>
<dbReference type="InterPro" id="IPR001873">
    <property type="entry name" value="ENaC"/>
</dbReference>
<dbReference type="Pfam" id="PF00858">
    <property type="entry name" value="ASC"/>
    <property type="match status" value="1"/>
</dbReference>
<evidence type="ECO:0000256" key="6">
    <source>
        <dbReference type="ARBA" id="ARBA00022989"/>
    </source>
</evidence>
<comment type="caution">
    <text evidence="13">The sequence shown here is derived from an EMBL/GenBank/DDBJ whole genome shotgun (WGS) entry which is preliminary data.</text>
</comment>
<organism evidence="13 14">
    <name type="scientific">Tigriopus californicus</name>
    <name type="common">Marine copepod</name>
    <dbReference type="NCBI Taxonomy" id="6832"/>
    <lineage>
        <taxon>Eukaryota</taxon>
        <taxon>Metazoa</taxon>
        <taxon>Ecdysozoa</taxon>
        <taxon>Arthropoda</taxon>
        <taxon>Crustacea</taxon>
        <taxon>Multicrustacea</taxon>
        <taxon>Hexanauplia</taxon>
        <taxon>Copepoda</taxon>
        <taxon>Harpacticoida</taxon>
        <taxon>Harpacticidae</taxon>
        <taxon>Tigriopus</taxon>
    </lineage>
</organism>
<evidence type="ECO:0000256" key="7">
    <source>
        <dbReference type="ARBA" id="ARBA00023053"/>
    </source>
</evidence>
<keyword evidence="11 12" id="KW-0407">Ion channel</keyword>
<evidence type="ECO:0000256" key="5">
    <source>
        <dbReference type="ARBA" id="ARBA00022692"/>
    </source>
</evidence>
<keyword evidence="14" id="KW-1185">Reference proteome</keyword>
<dbReference type="AlphaFoldDB" id="A0A553PIF5"/>
<evidence type="ECO:0000256" key="4">
    <source>
        <dbReference type="ARBA" id="ARBA00022461"/>
    </source>
</evidence>
<keyword evidence="4 12" id="KW-0894">Sodium channel</keyword>
<evidence type="ECO:0000256" key="9">
    <source>
        <dbReference type="ARBA" id="ARBA00023136"/>
    </source>
</evidence>
<name>A0A553PIF5_TIGCA</name>
<evidence type="ECO:0000256" key="11">
    <source>
        <dbReference type="ARBA" id="ARBA00023303"/>
    </source>
</evidence>
<reference evidence="13 14" key="1">
    <citation type="journal article" date="2018" name="Nat. Ecol. Evol.">
        <title>Genomic signatures of mitonuclear coevolution across populations of Tigriopus californicus.</title>
        <authorList>
            <person name="Barreto F.S."/>
            <person name="Watson E.T."/>
            <person name="Lima T.G."/>
            <person name="Willett C.S."/>
            <person name="Edmands S."/>
            <person name="Li W."/>
            <person name="Burton R.S."/>
        </authorList>
    </citation>
    <scope>NUCLEOTIDE SEQUENCE [LARGE SCALE GENOMIC DNA]</scope>
    <source>
        <strain evidence="13 14">San Diego</strain>
    </source>
</reference>
<accession>A0A553PIF5</accession>
<dbReference type="Gene3D" id="1.10.287.770">
    <property type="entry name" value="YojJ-like"/>
    <property type="match status" value="1"/>
</dbReference>
<keyword evidence="9" id="KW-0472">Membrane</keyword>
<dbReference type="GO" id="GO:0016020">
    <property type="term" value="C:membrane"/>
    <property type="evidence" value="ECO:0007669"/>
    <property type="project" value="UniProtKB-SubCell"/>
</dbReference>
<evidence type="ECO:0000313" key="13">
    <source>
        <dbReference type="EMBL" id="TRY77461.1"/>
    </source>
</evidence>
<sequence>MGDRSVEYDLVARRRIAMNADPVPCHEIEPYPLFHECLDDYVERTIGCALPWRNGSNPKFAICQTSGQFLEYWTMVDHLIDWGESYLYQITGCYTKCRRHYLKVSKHNTIKAGNDGKNAVSFITFVYKEPELSIETENLAYDSLDLIGDIGGYLGLLLGVSILTVWDLCHNLGLVLVKKKNNTTWTI</sequence>
<comment type="similarity">
    <text evidence="2 12">Belongs to the amiloride-sensitive sodium channel (TC 1.A.6) family.</text>
</comment>
<keyword evidence="3 12" id="KW-0813">Transport</keyword>
<keyword evidence="8 12" id="KW-0406">Ion transport</keyword>
<evidence type="ECO:0000256" key="1">
    <source>
        <dbReference type="ARBA" id="ARBA00004141"/>
    </source>
</evidence>
<dbReference type="Proteomes" id="UP000318571">
    <property type="component" value="Chromosome 5"/>
</dbReference>
<comment type="subcellular location">
    <subcellularLocation>
        <location evidence="1">Membrane</location>
        <topology evidence="1">Multi-pass membrane protein</topology>
    </subcellularLocation>
</comment>
<keyword evidence="5 12" id="KW-0812">Transmembrane</keyword>
<proteinExistence type="inferred from homology"/>
<keyword evidence="6" id="KW-1133">Transmembrane helix</keyword>
<protein>
    <submittedName>
        <fullName evidence="13">Uncharacterized protein</fullName>
    </submittedName>
</protein>
<evidence type="ECO:0000256" key="3">
    <source>
        <dbReference type="ARBA" id="ARBA00022448"/>
    </source>
</evidence>
<dbReference type="EMBL" id="VCGU01000004">
    <property type="protein sequence ID" value="TRY77461.1"/>
    <property type="molecule type" value="Genomic_DNA"/>
</dbReference>
<evidence type="ECO:0000313" key="14">
    <source>
        <dbReference type="Proteomes" id="UP000318571"/>
    </source>
</evidence>
<evidence type="ECO:0000256" key="10">
    <source>
        <dbReference type="ARBA" id="ARBA00023201"/>
    </source>
</evidence>
<gene>
    <name evidence="13" type="ORF">TCAL_16980</name>
</gene>
<dbReference type="GO" id="GO:0005272">
    <property type="term" value="F:sodium channel activity"/>
    <property type="evidence" value="ECO:0007669"/>
    <property type="project" value="UniProtKB-KW"/>
</dbReference>
<keyword evidence="10 12" id="KW-0739">Sodium transport</keyword>
<evidence type="ECO:0000256" key="2">
    <source>
        <dbReference type="ARBA" id="ARBA00007193"/>
    </source>
</evidence>
<evidence type="ECO:0000256" key="12">
    <source>
        <dbReference type="RuleBase" id="RU000679"/>
    </source>
</evidence>
<evidence type="ECO:0000256" key="8">
    <source>
        <dbReference type="ARBA" id="ARBA00023065"/>
    </source>
</evidence>